<name>A0A0B6AQN5_PRIM2</name>
<dbReference type="GO" id="GO:0016818">
    <property type="term" value="F:hydrolase activity, acting on acid anhydrides, in phosphorus-containing anhydrides"/>
    <property type="evidence" value="ECO:0007669"/>
    <property type="project" value="InterPro"/>
</dbReference>
<keyword evidence="2 6" id="KW-0547">Nucleotide-binding</keyword>
<comment type="similarity">
    <text evidence="6 7">Belongs to the helicase family. DinG subfamily. Type 2 sub-subfamily.</text>
</comment>
<dbReference type="InterPro" id="IPR014013">
    <property type="entry name" value="Helic_SF1/SF2_ATP-bd_DinG/Rad3"/>
</dbReference>
<dbReference type="SUPFAM" id="SSF53098">
    <property type="entry name" value="Ribonuclease H-like"/>
    <property type="match status" value="1"/>
</dbReference>
<feature type="short sequence motif" description="DEAH box" evidence="6">
    <location>
        <begin position="459"/>
        <end position="462"/>
    </location>
</feature>
<dbReference type="GO" id="GO:0003677">
    <property type="term" value="F:DNA binding"/>
    <property type="evidence" value="ECO:0007669"/>
    <property type="project" value="InterPro"/>
</dbReference>
<evidence type="ECO:0000256" key="6">
    <source>
        <dbReference type="HAMAP-Rule" id="MF_02206"/>
    </source>
</evidence>
<dbReference type="HAMAP" id="MF_02206">
    <property type="entry name" value="DinG_exonucl"/>
    <property type="match status" value="1"/>
</dbReference>
<evidence type="ECO:0000256" key="4">
    <source>
        <dbReference type="ARBA" id="ARBA00022839"/>
    </source>
</evidence>
<proteinExistence type="inferred from homology"/>
<dbReference type="PROSITE" id="PS51193">
    <property type="entry name" value="HELICASE_ATP_BIND_2"/>
    <property type="match status" value="1"/>
</dbReference>
<dbReference type="NCBIfam" id="TIGR01407">
    <property type="entry name" value="dinG_rel"/>
    <property type="match status" value="1"/>
</dbReference>
<evidence type="ECO:0000256" key="7">
    <source>
        <dbReference type="RuleBase" id="RU364106"/>
    </source>
</evidence>
<dbReference type="PANTHER" id="PTHR11472:SF34">
    <property type="entry name" value="REGULATOR OF TELOMERE ELONGATION HELICASE 1"/>
    <property type="match status" value="1"/>
</dbReference>
<evidence type="ECO:0000256" key="1">
    <source>
        <dbReference type="ARBA" id="ARBA00022722"/>
    </source>
</evidence>
<dbReference type="SMART" id="SM00479">
    <property type="entry name" value="EXOIII"/>
    <property type="match status" value="1"/>
</dbReference>
<dbReference type="AlphaFoldDB" id="A0A0B6AQN5"/>
<accession>A0A0B6AQN5</accession>
<dbReference type="InterPro" id="IPR012337">
    <property type="entry name" value="RNaseH-like_sf"/>
</dbReference>
<keyword evidence="4 6" id="KW-0269">Exonuclease</keyword>
<dbReference type="SUPFAM" id="SSF52540">
    <property type="entry name" value="P-loop containing nucleoside triphosphate hydrolases"/>
    <property type="match status" value="2"/>
</dbReference>
<evidence type="ECO:0000256" key="5">
    <source>
        <dbReference type="ARBA" id="ARBA00022840"/>
    </source>
</evidence>
<dbReference type="InterPro" id="IPR006054">
    <property type="entry name" value="DnaQ"/>
</dbReference>
<dbReference type="InterPro" id="IPR001650">
    <property type="entry name" value="Helicase_C-like"/>
</dbReference>
<reference evidence="8 9" key="1">
    <citation type="journal article" date="2015" name="Genome Announc.">
        <title>Complete genome sequences for 35 biothreat assay-relevant bacillus species.</title>
        <authorList>
            <person name="Johnson S.L."/>
            <person name="Daligault H.E."/>
            <person name="Davenport K.W."/>
            <person name="Jaissle J."/>
            <person name="Frey K.G."/>
            <person name="Ladner J.T."/>
            <person name="Broomall S.M."/>
            <person name="Bishop-Lilly K.A."/>
            <person name="Bruce D.C."/>
            <person name="Gibbons H.S."/>
            <person name="Coyne S.R."/>
            <person name="Lo C.C."/>
            <person name="Meincke L."/>
            <person name="Munk A.C."/>
            <person name="Koroleva G.I."/>
            <person name="Rosenzweig C.N."/>
            <person name="Palacios G.F."/>
            <person name="Redden C.L."/>
            <person name="Minogue T.D."/>
            <person name="Chain P.S."/>
        </authorList>
    </citation>
    <scope>NUCLEOTIDE SEQUENCE [LARGE SCALE GENOMIC DNA]</scope>
    <source>
        <strain evidence="9">ATCC 14581 / DSM 32 / JCM 2506 / NBRC 15308 / NCIMB 9376 / NCTC 10342 / NRRL B-14308 / VKM B-512</strain>
    </source>
</reference>
<dbReference type="NCBIfam" id="NF005981">
    <property type="entry name" value="PRK08074.1"/>
    <property type="match status" value="1"/>
</dbReference>
<keyword evidence="8" id="KW-0808">Transferase</keyword>
<dbReference type="GO" id="GO:0008408">
    <property type="term" value="F:3'-5' exonuclease activity"/>
    <property type="evidence" value="ECO:0007669"/>
    <property type="project" value="UniProtKB-UniRule"/>
</dbReference>
<dbReference type="InterPro" id="IPR013520">
    <property type="entry name" value="Ribonucl_H"/>
</dbReference>
<dbReference type="Proteomes" id="UP000031829">
    <property type="component" value="Chromosome"/>
</dbReference>
<dbReference type="RefSeq" id="WP_034653434.1">
    <property type="nucleotide sequence ID" value="NZ_BCVB01000003.1"/>
</dbReference>
<dbReference type="CDD" id="cd06127">
    <property type="entry name" value="DEDDh"/>
    <property type="match status" value="1"/>
</dbReference>
<dbReference type="InterPro" id="IPR045028">
    <property type="entry name" value="DinG/Rad3-like"/>
</dbReference>
<dbReference type="NCBIfam" id="TIGR00573">
    <property type="entry name" value="dnaq"/>
    <property type="match status" value="1"/>
</dbReference>
<dbReference type="GO" id="GO:0003678">
    <property type="term" value="F:DNA helicase activity"/>
    <property type="evidence" value="ECO:0007669"/>
    <property type="project" value="TreeGrafter"/>
</dbReference>
<dbReference type="GeneID" id="93641742"/>
<dbReference type="Gene3D" id="3.40.50.300">
    <property type="entry name" value="P-loop containing nucleotide triphosphate hydrolases"/>
    <property type="match status" value="2"/>
</dbReference>
<keyword evidence="1 6" id="KW-0540">Nuclease</keyword>
<protein>
    <recommendedName>
        <fullName evidence="6 7">3'-5' exonuclease DinG</fullName>
        <ecNumber evidence="6 7">3.1.-.-</ecNumber>
    </recommendedName>
</protein>
<feature type="binding site" evidence="6">
    <location>
        <begin position="280"/>
        <end position="287"/>
    </location>
    <ligand>
        <name>ATP</name>
        <dbReference type="ChEBI" id="CHEBI:30616"/>
    </ligand>
</feature>
<dbReference type="PANTHER" id="PTHR11472">
    <property type="entry name" value="DNA REPAIR DEAD HELICASE RAD3/XP-D SUBFAMILY MEMBER"/>
    <property type="match status" value="1"/>
</dbReference>
<dbReference type="EC" id="3.1.-.-" evidence="6 7"/>
<dbReference type="Pfam" id="PF13307">
    <property type="entry name" value="Helicase_C_2"/>
    <property type="match status" value="1"/>
</dbReference>
<evidence type="ECO:0000256" key="2">
    <source>
        <dbReference type="ARBA" id="ARBA00022741"/>
    </source>
</evidence>
<dbReference type="GO" id="GO:0003887">
    <property type="term" value="F:DNA-directed DNA polymerase activity"/>
    <property type="evidence" value="ECO:0007669"/>
    <property type="project" value="InterPro"/>
</dbReference>
<dbReference type="FunFam" id="3.30.420.10:FF:000045">
    <property type="entry name" value="3'-5' exonuclease DinG"/>
    <property type="match status" value="1"/>
</dbReference>
<dbReference type="HOGENOM" id="CLU_012117_1_0_9"/>
<dbReference type="GO" id="GO:0005524">
    <property type="term" value="F:ATP binding"/>
    <property type="evidence" value="ECO:0007669"/>
    <property type="project" value="UniProtKB-UniRule"/>
</dbReference>
<dbReference type="EMBL" id="CP009920">
    <property type="protein sequence ID" value="AJI22923.1"/>
    <property type="molecule type" value="Genomic_DNA"/>
</dbReference>
<dbReference type="InterPro" id="IPR006310">
    <property type="entry name" value="DinG"/>
</dbReference>
<dbReference type="SMART" id="SM00487">
    <property type="entry name" value="DEXDc"/>
    <property type="match status" value="1"/>
</dbReference>
<dbReference type="KEGG" id="bmeg:BG04_3687"/>
<organism evidence="8 9">
    <name type="scientific">Priestia megaterium (strain ATCC 14581 / DSM 32 / CCUG 1817 / JCM 2506 / NBRC 15308 / NCIMB 9376 / NCTC 10342 / NRRL B-14308 / VKM B-512 / Ford 19)</name>
    <name type="common">Bacillus megaterium</name>
    <dbReference type="NCBI Taxonomy" id="1348623"/>
    <lineage>
        <taxon>Bacteria</taxon>
        <taxon>Bacillati</taxon>
        <taxon>Bacillota</taxon>
        <taxon>Bacilli</taxon>
        <taxon>Bacillales</taxon>
        <taxon>Bacillaceae</taxon>
        <taxon>Priestia</taxon>
    </lineage>
</organism>
<dbReference type="InterPro" id="IPR027417">
    <property type="entry name" value="P-loop_NTPase"/>
</dbReference>
<keyword evidence="3 6" id="KW-0378">Hydrolase</keyword>
<dbReference type="SMART" id="SM00491">
    <property type="entry name" value="HELICc2"/>
    <property type="match status" value="1"/>
</dbReference>
<keyword evidence="5 6" id="KW-0067">ATP-binding</keyword>
<comment type="function">
    <text evidence="6 7">3'-5' exonuclease.</text>
</comment>
<dbReference type="InterPro" id="IPR006555">
    <property type="entry name" value="ATP-dep_Helicase_C"/>
</dbReference>
<dbReference type="GO" id="GO:0006260">
    <property type="term" value="P:DNA replication"/>
    <property type="evidence" value="ECO:0007669"/>
    <property type="project" value="InterPro"/>
</dbReference>
<dbReference type="InterPro" id="IPR014001">
    <property type="entry name" value="Helicase_ATP-bd"/>
</dbReference>
<gene>
    <name evidence="6 7" type="primary">dinG</name>
    <name evidence="8" type="ORF">BG04_3687</name>
</gene>
<dbReference type="InterPro" id="IPR036397">
    <property type="entry name" value="RNaseH_sf"/>
</dbReference>
<evidence type="ECO:0000313" key="8">
    <source>
        <dbReference type="EMBL" id="AJI22923.1"/>
    </source>
</evidence>
<evidence type="ECO:0000256" key="3">
    <source>
        <dbReference type="ARBA" id="ARBA00022801"/>
    </source>
</evidence>
<dbReference type="PROSITE" id="PS51194">
    <property type="entry name" value="HELICASE_CTER"/>
    <property type="match status" value="1"/>
</dbReference>
<keyword evidence="8" id="KW-0548">Nucleotidyltransferase</keyword>
<dbReference type="Pfam" id="PF00929">
    <property type="entry name" value="RNase_T"/>
    <property type="match status" value="1"/>
</dbReference>
<sequence length="933" mass="107648">MNKRFVVVDLETTGHSPKQGDKMIQFAAVIVEDGKIVERFSSFLNPGMDIPPFITQLTNIQNDMVKDAPLFEEISPKIIELLDDAYFVAHNVAFDLTFLQEELYQCGRETLYNSTVDTVELARILLPTVDGYKLSQLAEYLHIEHENPHQADSDAEVTARILLLLIEKLKKLPLTTLKQLYALSLHFKSEIGELIQQVIDDKSYAEDDSYEFIHGIALNKYQPHSANEKQHSHTYEIFEAEKQKLFHQALPLFEERKGQWEMMNFVQECFAGNEHALIEAGTGIGKTYAYLVPAVFYASVHHQPVIISTNTVTLQQQIIEKDVPILEKIVPFPVTAAVLKGREHYISIRKFIQLLKERNNNYDAILTKAKLLIWLTETETGDSDEINLPSGGKLFWEQLNESNPSPSDFKHPWKLYSFYERAQNRAQNAHIVVTNHRLLLMDVMSNHELLPEYEQIIIDEAHHLEDIAGEELGERLDYFAVHALLNRIGTIQDKGLLKKIHHTFVKYSIELNTEFLQRLFVQLHSECDDLFRLIHSFVQKRIGNQQGEIGRSSYRYKVEKEHGHYWTAIQEAASRIRFLIHDLFTWNDGARHSFDELYDKVTKNEQSSLHEFQTAVKGFEHISQQIEKLLFKQQSHHVTWFEIEPKGAANATYIYSQPTSIADTLADEFFAKKQSVILTSATLTVNGTFDYLIQELGLYDFQPAQLILPSEFDYEKQARVYIPQDMPAVNEVSLYEYSAMMAESILDVAKVTNGRMLVLFTSYDMLKATYGYLKELNDLEEFVLLGQGVTTRNRNRLLKDFSQFEHSILLGTNSLWEGIDLPGDLLSCLVIVRLPFSSPNQPLLTAKFEQMKKEGKSPFMNYSLPQAVIRFKQGFGRLIRSKSDRGAIFIFDNRITRTAYGYHFLHSLPKVQVVQKTFSDVLLDYKEWWNEKT</sequence>
<dbReference type="Gene3D" id="3.30.420.10">
    <property type="entry name" value="Ribonuclease H-like superfamily/Ribonuclease H"/>
    <property type="match status" value="1"/>
</dbReference>
<evidence type="ECO:0000313" key="9">
    <source>
        <dbReference type="Proteomes" id="UP000031829"/>
    </source>
</evidence>